<gene>
    <name evidence="6" type="ORF">MICPUCDRAFT_56602</name>
</gene>
<comment type="subcellular location">
    <subcellularLocation>
        <location evidence="1">Mitochondrion matrix</location>
    </subcellularLocation>
</comment>
<dbReference type="RefSeq" id="XP_003056962.1">
    <property type="nucleotide sequence ID" value="XM_003056916.1"/>
</dbReference>
<dbReference type="InterPro" id="IPR045295">
    <property type="entry name" value="Complex1_LYR_SDHAF1_LYRM8"/>
</dbReference>
<accession>C1MMP0</accession>
<dbReference type="GO" id="GO:0034553">
    <property type="term" value="P:mitochondrial respiratory chain complex II assembly"/>
    <property type="evidence" value="ECO:0007669"/>
    <property type="project" value="InterPro"/>
</dbReference>
<protein>
    <submittedName>
        <fullName evidence="6">Predicted protein</fullName>
    </submittedName>
</protein>
<dbReference type="Proteomes" id="UP000001876">
    <property type="component" value="Unassembled WGS sequence"/>
</dbReference>
<dbReference type="eggNOG" id="KOG4620">
    <property type="taxonomic scope" value="Eukaryota"/>
</dbReference>
<evidence type="ECO:0000313" key="6">
    <source>
        <dbReference type="EMBL" id="EEH58607.1"/>
    </source>
</evidence>
<dbReference type="KEGG" id="mpp:MICPUCDRAFT_56602"/>
<dbReference type="AlphaFoldDB" id="C1MMP0"/>
<evidence type="ECO:0000256" key="2">
    <source>
        <dbReference type="ARBA" id="ARBA00023128"/>
    </source>
</evidence>
<feature type="domain" description="Complex 1 LYR protein" evidence="5">
    <location>
        <begin position="11"/>
        <end position="71"/>
    </location>
</feature>
<dbReference type="OrthoDB" id="273010at2759"/>
<keyword evidence="2" id="KW-0496">Mitochondrion</keyword>
<dbReference type="InterPro" id="IPR008011">
    <property type="entry name" value="Complex1_LYR_dom"/>
</dbReference>
<keyword evidence="7" id="KW-1185">Reference proteome</keyword>
<evidence type="ECO:0000256" key="1">
    <source>
        <dbReference type="ARBA" id="ARBA00004305"/>
    </source>
</evidence>
<comment type="similarity">
    <text evidence="4">Belongs to the complex I LYR family. SDHAF1 subfamily.</text>
</comment>
<sequence length="81" mass="9060">MAPARLSGLAKQVLSLHRSLLRAARSKDATARAAISRQIRDDFERHARLDPRKDVLLVEHLIRAGNKKLAMLRDPNVVGAR</sequence>
<reference evidence="6 7" key="1">
    <citation type="journal article" date="2009" name="Science">
        <title>Green evolution and dynamic adaptations revealed by genomes of the marine picoeukaryotes Micromonas.</title>
        <authorList>
            <person name="Worden A.Z."/>
            <person name="Lee J.H."/>
            <person name="Mock T."/>
            <person name="Rouze P."/>
            <person name="Simmons M.P."/>
            <person name="Aerts A.L."/>
            <person name="Allen A.E."/>
            <person name="Cuvelier M.L."/>
            <person name="Derelle E."/>
            <person name="Everett M.V."/>
            <person name="Foulon E."/>
            <person name="Grimwood J."/>
            <person name="Gundlach H."/>
            <person name="Henrissat B."/>
            <person name="Napoli C."/>
            <person name="McDonald S.M."/>
            <person name="Parker M.S."/>
            <person name="Rombauts S."/>
            <person name="Salamov A."/>
            <person name="Von Dassow P."/>
            <person name="Badger J.H."/>
            <person name="Coutinho P.M."/>
            <person name="Demir E."/>
            <person name="Dubchak I."/>
            <person name="Gentemann C."/>
            <person name="Eikrem W."/>
            <person name="Gready J.E."/>
            <person name="John U."/>
            <person name="Lanier W."/>
            <person name="Lindquist E.A."/>
            <person name="Lucas S."/>
            <person name="Mayer K.F."/>
            <person name="Moreau H."/>
            <person name="Not F."/>
            <person name="Otillar R."/>
            <person name="Panaud O."/>
            <person name="Pangilinan J."/>
            <person name="Paulsen I."/>
            <person name="Piegu B."/>
            <person name="Poliakov A."/>
            <person name="Robbens S."/>
            <person name="Schmutz J."/>
            <person name="Toulza E."/>
            <person name="Wyss T."/>
            <person name="Zelensky A."/>
            <person name="Zhou K."/>
            <person name="Armbrust E.V."/>
            <person name="Bhattacharya D."/>
            <person name="Goodenough U.W."/>
            <person name="Van de Peer Y."/>
            <person name="Grigoriev I.V."/>
        </authorList>
    </citation>
    <scope>NUCLEOTIDE SEQUENCE [LARGE SCALE GENOMIC DNA]</scope>
    <source>
        <strain evidence="6 7">CCMP1545</strain>
    </source>
</reference>
<dbReference type="CDD" id="cd20268">
    <property type="entry name" value="Complex1_LYR_SDHAF1_LYRM8"/>
    <property type="match status" value="1"/>
</dbReference>
<proteinExistence type="inferred from homology"/>
<dbReference type="Pfam" id="PF05347">
    <property type="entry name" value="Complex1_LYR"/>
    <property type="match status" value="1"/>
</dbReference>
<keyword evidence="3" id="KW-0143">Chaperone</keyword>
<dbReference type="EMBL" id="GG663737">
    <property type="protein sequence ID" value="EEH58607.1"/>
    <property type="molecule type" value="Genomic_DNA"/>
</dbReference>
<dbReference type="GO" id="GO:0005759">
    <property type="term" value="C:mitochondrial matrix"/>
    <property type="evidence" value="ECO:0007669"/>
    <property type="project" value="UniProtKB-SubCell"/>
</dbReference>
<evidence type="ECO:0000313" key="7">
    <source>
        <dbReference type="Proteomes" id="UP000001876"/>
    </source>
</evidence>
<dbReference type="PANTHER" id="PTHR13675">
    <property type="entry name" value="LYR MOTIF-CONTAINING PROTEIN 2"/>
    <property type="match status" value="1"/>
</dbReference>
<dbReference type="PANTHER" id="PTHR13675:SF1">
    <property type="entry name" value="SUCCINATE DEHYDROGENASE ASSEMBLY FACTOR 1, MITOCHONDRIAL"/>
    <property type="match status" value="1"/>
</dbReference>
<dbReference type="GeneID" id="9682878"/>
<evidence type="ECO:0000259" key="5">
    <source>
        <dbReference type="Pfam" id="PF05347"/>
    </source>
</evidence>
<evidence type="ECO:0000256" key="4">
    <source>
        <dbReference type="ARBA" id="ARBA00025715"/>
    </source>
</evidence>
<organism evidence="7">
    <name type="scientific">Micromonas pusilla (strain CCMP1545)</name>
    <name type="common">Picoplanktonic green alga</name>
    <dbReference type="NCBI Taxonomy" id="564608"/>
    <lineage>
        <taxon>Eukaryota</taxon>
        <taxon>Viridiplantae</taxon>
        <taxon>Chlorophyta</taxon>
        <taxon>Mamiellophyceae</taxon>
        <taxon>Mamiellales</taxon>
        <taxon>Mamiellaceae</taxon>
        <taxon>Micromonas</taxon>
    </lineage>
</organism>
<name>C1MMP0_MICPC</name>
<dbReference type="STRING" id="564608.C1MMP0"/>
<evidence type="ECO:0000256" key="3">
    <source>
        <dbReference type="ARBA" id="ARBA00023186"/>
    </source>
</evidence>
<dbReference type="OMA" id="VEMYSSP"/>